<proteinExistence type="predicted"/>
<comment type="caution">
    <text evidence="2">The sequence shown here is derived from an EMBL/GenBank/DDBJ whole genome shotgun (WGS) entry which is preliminary data.</text>
</comment>
<feature type="compositionally biased region" description="Low complexity" evidence="1">
    <location>
        <begin position="337"/>
        <end position="351"/>
    </location>
</feature>
<name>A0A212EP14_DANPL</name>
<dbReference type="EMBL" id="AGBW02013545">
    <property type="protein sequence ID" value="OWR43228.1"/>
    <property type="molecule type" value="Genomic_DNA"/>
</dbReference>
<feature type="region of interest" description="Disordered" evidence="1">
    <location>
        <begin position="592"/>
        <end position="648"/>
    </location>
</feature>
<dbReference type="GO" id="GO:0045944">
    <property type="term" value="P:positive regulation of transcription by RNA polymerase II"/>
    <property type="evidence" value="ECO:0007669"/>
    <property type="project" value="TreeGrafter"/>
</dbReference>
<dbReference type="Proteomes" id="UP000007151">
    <property type="component" value="Unassembled WGS sequence"/>
</dbReference>
<protein>
    <submittedName>
        <fullName evidence="2">Mediator of RNA polymerase 2 transcription subunit 12 protein</fullName>
    </submittedName>
</protein>
<dbReference type="InterPro" id="IPR051647">
    <property type="entry name" value="Mediator_comp_sub12"/>
</dbReference>
<dbReference type="PANTHER" id="PTHR46007">
    <property type="entry name" value="MEDIATOR OF RNA POLYMERASE II TRANSCRIPTION SUBUNIT 12"/>
    <property type="match status" value="1"/>
</dbReference>
<dbReference type="KEGG" id="dpl:KGM_204278"/>
<reference evidence="2 3" key="1">
    <citation type="journal article" date="2011" name="Cell">
        <title>The monarch butterfly genome yields insights into long-distance migration.</title>
        <authorList>
            <person name="Zhan S."/>
            <person name="Merlin C."/>
            <person name="Boore J.L."/>
            <person name="Reppert S.M."/>
        </authorList>
    </citation>
    <scope>NUCLEOTIDE SEQUENCE [LARGE SCALE GENOMIC DNA]</scope>
    <source>
        <strain evidence="2">F-2</strain>
    </source>
</reference>
<sequence length="715" mass="77140">MRGVGVSAGCSCGSPAVRLANEPLLSLVLTCLRNQDDQKESLLSSIHAQLSHYLTHARDHDRSACGLSGDWHDEAAPDALQLRFSLAGGMFDAIRRSYQLTADWALLLTQLVAHQLIDAYNNSNLFTTLIDMLATLIHSTLAEGGDDNNRKHYQNLMKKLKKEIGDRHGPSIQAVRQLLPLSKNTIIEVIACEPLGCLMDQKGNKITGFDSDKKQGLRLTDKQRVSSWELVEGGRNPAPLSWAWFAATKIERKPLTYENAHSLVKPLSHYLEPLPLPPEDLDNNDNKQDNGSLDSSPTGSGKGRKMSCKMSNKISKKPKPTTPTNGGTPTGPGVPGAAGAQQPQFIQQQQWFPPPTQGYYNPPAGVNPRGVAPPSNTQSKQALSNMLRQRVPYQQMTQMQQQSGGYGGAPTPRPLPRQGMRQMQPGQMAQMQPNQMNPMAGMGSMGPMNQMGNVQMGPGQMSAAQMGGGQMGGNQMSGGQMGSGQMGGGQMGGMSGQMFGGQYGGMQQGYGYSQQMMPGSQQQMMNQGISQGGQMSQMSQQVNPMGQGVNSIGQSVGQINQGVGQSQQIPQGMGQMSQGMGQMGQAMGQIGQMGQGGGMGNMNSQAAPMGPQGGNSMGGFPGQQSFQQNMMGRQTSQEAYLAQQRQNARPQYMQQAPNVTMGGMGGPAPPYPRPMAPAQSAQYPQMQQRMRHQMLMQQGPLVQHLQQRQQYQQPY</sequence>
<evidence type="ECO:0000256" key="1">
    <source>
        <dbReference type="SAM" id="MobiDB-lite"/>
    </source>
</evidence>
<feature type="compositionally biased region" description="Polar residues" evidence="1">
    <location>
        <begin position="622"/>
        <end position="648"/>
    </location>
</feature>
<dbReference type="GO" id="GO:0003713">
    <property type="term" value="F:transcription coactivator activity"/>
    <property type="evidence" value="ECO:0007669"/>
    <property type="project" value="TreeGrafter"/>
</dbReference>
<accession>A0A212EP14</accession>
<dbReference type="PANTHER" id="PTHR46007:SF11">
    <property type="entry name" value="MEDIATOR OF RNA POLYMERASE II TRANSCRIPTION SUBUNIT 12"/>
    <property type="match status" value="1"/>
</dbReference>
<evidence type="ECO:0000313" key="3">
    <source>
        <dbReference type="Proteomes" id="UP000007151"/>
    </source>
</evidence>
<organism evidence="2 3">
    <name type="scientific">Danaus plexippus plexippus</name>
    <dbReference type="NCBI Taxonomy" id="278856"/>
    <lineage>
        <taxon>Eukaryota</taxon>
        <taxon>Metazoa</taxon>
        <taxon>Ecdysozoa</taxon>
        <taxon>Arthropoda</taxon>
        <taxon>Hexapoda</taxon>
        <taxon>Insecta</taxon>
        <taxon>Pterygota</taxon>
        <taxon>Neoptera</taxon>
        <taxon>Endopterygota</taxon>
        <taxon>Lepidoptera</taxon>
        <taxon>Glossata</taxon>
        <taxon>Ditrysia</taxon>
        <taxon>Papilionoidea</taxon>
        <taxon>Nymphalidae</taxon>
        <taxon>Danainae</taxon>
        <taxon>Danaini</taxon>
        <taxon>Danaina</taxon>
        <taxon>Danaus</taxon>
        <taxon>Danaus</taxon>
    </lineage>
</organism>
<dbReference type="GO" id="GO:0016592">
    <property type="term" value="C:mediator complex"/>
    <property type="evidence" value="ECO:0007669"/>
    <property type="project" value="TreeGrafter"/>
</dbReference>
<feature type="region of interest" description="Disordered" evidence="1">
    <location>
        <begin position="274"/>
        <end position="382"/>
    </location>
</feature>
<keyword evidence="3" id="KW-1185">Reference proteome</keyword>
<evidence type="ECO:0000313" key="2">
    <source>
        <dbReference type="EMBL" id="OWR43228.1"/>
    </source>
</evidence>
<gene>
    <name evidence="2" type="ORF">KGM_204278</name>
</gene>
<dbReference type="AlphaFoldDB" id="A0A212EP14"/>
<dbReference type="eggNOG" id="KOG3598">
    <property type="taxonomic scope" value="Eukaryota"/>
</dbReference>
<dbReference type="InParanoid" id="A0A212EP14"/>
<dbReference type="STRING" id="278856.A0A212EP14"/>
<feature type="compositionally biased region" description="Gly residues" evidence="1">
    <location>
        <begin position="611"/>
        <end position="621"/>
    </location>
</feature>
<feature type="compositionally biased region" description="Polar residues" evidence="1">
    <location>
        <begin position="289"/>
        <end position="299"/>
    </location>
</feature>